<dbReference type="PANTHER" id="PTHR13710">
    <property type="entry name" value="DNA HELICASE RECQ FAMILY MEMBER"/>
    <property type="match status" value="1"/>
</dbReference>
<evidence type="ECO:0000256" key="9">
    <source>
        <dbReference type="ARBA" id="ARBA00022833"/>
    </source>
</evidence>
<dbReference type="SUPFAM" id="SSF52540">
    <property type="entry name" value="P-loop containing nucleoside triphosphate hydrolases"/>
    <property type="match status" value="1"/>
</dbReference>
<dbReference type="SUPFAM" id="SSF47819">
    <property type="entry name" value="HRDC-like"/>
    <property type="match status" value="1"/>
</dbReference>
<feature type="domain" description="Helicase ATP-binding" evidence="18">
    <location>
        <begin position="33"/>
        <end position="201"/>
    </location>
</feature>
<evidence type="ECO:0000256" key="6">
    <source>
        <dbReference type="ARBA" id="ARBA00022763"/>
    </source>
</evidence>
<proteinExistence type="inferred from homology"/>
<dbReference type="AlphaFoldDB" id="A0A6P1NDK3"/>
<evidence type="ECO:0000256" key="3">
    <source>
        <dbReference type="ARBA" id="ARBA00005446"/>
    </source>
</evidence>
<dbReference type="EMBL" id="CP047652">
    <property type="protein sequence ID" value="QHI95543.1"/>
    <property type="molecule type" value="Genomic_DNA"/>
</dbReference>
<dbReference type="InterPro" id="IPR002121">
    <property type="entry name" value="HRDC_dom"/>
</dbReference>
<dbReference type="PROSITE" id="PS50967">
    <property type="entry name" value="HRDC"/>
    <property type="match status" value="1"/>
</dbReference>
<dbReference type="InterPro" id="IPR011545">
    <property type="entry name" value="DEAD/DEAH_box_helicase_dom"/>
</dbReference>
<organism evidence="20 21">
    <name type="scientific">Aristophania vespae</name>
    <dbReference type="NCBI Taxonomy" id="2697033"/>
    <lineage>
        <taxon>Bacteria</taxon>
        <taxon>Pseudomonadati</taxon>
        <taxon>Pseudomonadota</taxon>
        <taxon>Alphaproteobacteria</taxon>
        <taxon>Acetobacterales</taxon>
        <taxon>Acetobacteraceae</taxon>
        <taxon>Aristophania</taxon>
    </lineage>
</organism>
<dbReference type="SMART" id="SM00487">
    <property type="entry name" value="DEXDc"/>
    <property type="match status" value="1"/>
</dbReference>
<keyword evidence="14" id="KW-0413">Isomerase</keyword>
<evidence type="ECO:0000256" key="10">
    <source>
        <dbReference type="ARBA" id="ARBA00022840"/>
    </source>
</evidence>
<accession>A0A6P1NDK3</accession>
<protein>
    <recommendedName>
        <fullName evidence="16">DNA helicase RecQ</fullName>
        <ecNumber evidence="16">5.6.2.4</ecNumber>
    </recommendedName>
</protein>
<dbReference type="Gene3D" id="1.10.10.10">
    <property type="entry name" value="Winged helix-like DNA-binding domain superfamily/Winged helix DNA-binding domain"/>
    <property type="match status" value="1"/>
</dbReference>
<keyword evidence="12" id="KW-0233">DNA recombination</keyword>
<dbReference type="InterPro" id="IPR044876">
    <property type="entry name" value="HRDC_dom_sf"/>
</dbReference>
<comment type="cofactor">
    <cofactor evidence="1">
        <name>Mg(2+)</name>
        <dbReference type="ChEBI" id="CHEBI:18420"/>
    </cofactor>
</comment>
<dbReference type="InterPro" id="IPR010997">
    <property type="entry name" value="HRDC-like_sf"/>
</dbReference>
<name>A0A6P1NDK3_9PROT</name>
<dbReference type="GO" id="GO:0016787">
    <property type="term" value="F:hydrolase activity"/>
    <property type="evidence" value="ECO:0007669"/>
    <property type="project" value="UniProtKB-KW"/>
</dbReference>
<evidence type="ECO:0000256" key="7">
    <source>
        <dbReference type="ARBA" id="ARBA00022801"/>
    </source>
</evidence>
<feature type="domain" description="Helicase C-terminal" evidence="19">
    <location>
        <begin position="222"/>
        <end position="373"/>
    </location>
</feature>
<dbReference type="GO" id="GO:0006281">
    <property type="term" value="P:DNA repair"/>
    <property type="evidence" value="ECO:0007669"/>
    <property type="project" value="UniProtKB-KW"/>
</dbReference>
<dbReference type="InterPro" id="IPR036388">
    <property type="entry name" value="WH-like_DNA-bd_sf"/>
</dbReference>
<dbReference type="PROSITE" id="PS51192">
    <property type="entry name" value="HELICASE_ATP_BIND_1"/>
    <property type="match status" value="1"/>
</dbReference>
<comment type="similarity">
    <text evidence="3">Belongs to the helicase family. RecQ subfamily.</text>
</comment>
<evidence type="ECO:0000256" key="12">
    <source>
        <dbReference type="ARBA" id="ARBA00023172"/>
    </source>
</evidence>
<dbReference type="KEGG" id="bomb:GT348_04025"/>
<dbReference type="PANTHER" id="PTHR13710:SF105">
    <property type="entry name" value="ATP-DEPENDENT DNA HELICASE Q1"/>
    <property type="match status" value="1"/>
</dbReference>
<keyword evidence="10" id="KW-0067">ATP-binding</keyword>
<reference evidence="20 21" key="1">
    <citation type="submission" date="2020-01" db="EMBL/GenBank/DDBJ databases">
        <title>Genome sequencing of strain KACC 21507.</title>
        <authorList>
            <person name="Heo J."/>
            <person name="Kim S.-J."/>
            <person name="Kim J.-S."/>
            <person name="Hong S.-B."/>
            <person name="Kwon S.-W."/>
        </authorList>
    </citation>
    <scope>NUCLEOTIDE SEQUENCE [LARGE SCALE GENOMIC DNA]</scope>
    <source>
        <strain evidence="20 21">KACC 21507</strain>
    </source>
</reference>
<keyword evidence="8 20" id="KW-0347">Helicase</keyword>
<dbReference type="FunFam" id="3.40.50.300:FF:000296">
    <property type="entry name" value="ATP-dependent DNA helicase RecQ"/>
    <property type="match status" value="1"/>
</dbReference>
<feature type="domain" description="HRDC" evidence="17">
    <location>
        <begin position="535"/>
        <end position="615"/>
    </location>
</feature>
<dbReference type="CDD" id="cd17920">
    <property type="entry name" value="DEXHc_RecQ"/>
    <property type="match status" value="1"/>
</dbReference>
<dbReference type="Pfam" id="PF00271">
    <property type="entry name" value="Helicase_C"/>
    <property type="match status" value="1"/>
</dbReference>
<evidence type="ECO:0000259" key="17">
    <source>
        <dbReference type="PROSITE" id="PS50967"/>
    </source>
</evidence>
<dbReference type="GO" id="GO:0009378">
    <property type="term" value="F:four-way junction helicase activity"/>
    <property type="evidence" value="ECO:0007669"/>
    <property type="project" value="TreeGrafter"/>
</dbReference>
<dbReference type="GO" id="GO:0005524">
    <property type="term" value="F:ATP binding"/>
    <property type="evidence" value="ECO:0007669"/>
    <property type="project" value="UniProtKB-KW"/>
</dbReference>
<evidence type="ECO:0000313" key="21">
    <source>
        <dbReference type="Proteomes" id="UP000463975"/>
    </source>
</evidence>
<dbReference type="GO" id="GO:0030894">
    <property type="term" value="C:replisome"/>
    <property type="evidence" value="ECO:0007669"/>
    <property type="project" value="TreeGrafter"/>
</dbReference>
<dbReference type="InterPro" id="IPR001650">
    <property type="entry name" value="Helicase_C-like"/>
</dbReference>
<evidence type="ECO:0000256" key="16">
    <source>
        <dbReference type="NCBIfam" id="TIGR01389"/>
    </source>
</evidence>
<evidence type="ECO:0000259" key="18">
    <source>
        <dbReference type="PROSITE" id="PS51192"/>
    </source>
</evidence>
<dbReference type="InterPro" id="IPR006293">
    <property type="entry name" value="DNA_helicase_ATP-dep_RecQ_bac"/>
</dbReference>
<dbReference type="Pfam" id="PF00270">
    <property type="entry name" value="DEAD"/>
    <property type="match status" value="1"/>
</dbReference>
<dbReference type="Pfam" id="PF09382">
    <property type="entry name" value="RQC"/>
    <property type="match status" value="1"/>
</dbReference>
<dbReference type="SMART" id="SM00490">
    <property type="entry name" value="HELICc"/>
    <property type="match status" value="1"/>
</dbReference>
<dbReference type="PROSITE" id="PS51194">
    <property type="entry name" value="HELICASE_CTER"/>
    <property type="match status" value="1"/>
</dbReference>
<evidence type="ECO:0000313" key="20">
    <source>
        <dbReference type="EMBL" id="QHI95543.1"/>
    </source>
</evidence>
<dbReference type="Pfam" id="PF16124">
    <property type="entry name" value="RecQ_Zn_bind"/>
    <property type="match status" value="1"/>
</dbReference>
<dbReference type="Gene3D" id="1.10.150.80">
    <property type="entry name" value="HRDC domain"/>
    <property type="match status" value="1"/>
</dbReference>
<keyword evidence="5" id="KW-0547">Nucleotide-binding</keyword>
<dbReference type="EC" id="5.6.2.4" evidence="16"/>
<dbReference type="Gene3D" id="3.40.50.300">
    <property type="entry name" value="P-loop containing nucleotide triphosphate hydrolases"/>
    <property type="match status" value="2"/>
</dbReference>
<dbReference type="GO" id="GO:0003677">
    <property type="term" value="F:DNA binding"/>
    <property type="evidence" value="ECO:0007669"/>
    <property type="project" value="UniProtKB-KW"/>
</dbReference>
<evidence type="ECO:0000256" key="14">
    <source>
        <dbReference type="ARBA" id="ARBA00023235"/>
    </source>
</evidence>
<evidence type="ECO:0000256" key="5">
    <source>
        <dbReference type="ARBA" id="ARBA00022741"/>
    </source>
</evidence>
<dbReference type="InterPro" id="IPR018982">
    <property type="entry name" value="RQC_domain"/>
</dbReference>
<dbReference type="InterPro" id="IPR004589">
    <property type="entry name" value="DNA_helicase_ATP-dep_RecQ"/>
</dbReference>
<dbReference type="GO" id="GO:0046872">
    <property type="term" value="F:metal ion binding"/>
    <property type="evidence" value="ECO:0007669"/>
    <property type="project" value="UniProtKB-KW"/>
</dbReference>
<evidence type="ECO:0000256" key="4">
    <source>
        <dbReference type="ARBA" id="ARBA00022723"/>
    </source>
</evidence>
<evidence type="ECO:0000259" key="19">
    <source>
        <dbReference type="PROSITE" id="PS51194"/>
    </source>
</evidence>
<gene>
    <name evidence="20" type="primary">recQ</name>
    <name evidence="20" type="ORF">GT348_04025</name>
</gene>
<keyword evidence="4" id="KW-0479">Metal-binding</keyword>
<dbReference type="GO" id="GO:0006310">
    <property type="term" value="P:DNA recombination"/>
    <property type="evidence" value="ECO:0007669"/>
    <property type="project" value="UniProtKB-UniRule"/>
</dbReference>
<keyword evidence="11" id="KW-0238">DNA-binding</keyword>
<evidence type="ECO:0000256" key="1">
    <source>
        <dbReference type="ARBA" id="ARBA00001946"/>
    </source>
</evidence>
<dbReference type="GO" id="GO:0005737">
    <property type="term" value="C:cytoplasm"/>
    <property type="evidence" value="ECO:0007669"/>
    <property type="project" value="TreeGrafter"/>
</dbReference>
<dbReference type="InterPro" id="IPR014001">
    <property type="entry name" value="Helicase_ATP-bd"/>
</dbReference>
<keyword evidence="21" id="KW-1185">Reference proteome</keyword>
<dbReference type="NCBIfam" id="TIGR01389">
    <property type="entry name" value="recQ"/>
    <property type="match status" value="1"/>
</dbReference>
<dbReference type="Pfam" id="PF00570">
    <property type="entry name" value="HRDC"/>
    <property type="match status" value="1"/>
</dbReference>
<evidence type="ECO:0000256" key="13">
    <source>
        <dbReference type="ARBA" id="ARBA00023204"/>
    </source>
</evidence>
<dbReference type="InterPro" id="IPR027417">
    <property type="entry name" value="P-loop_NTPase"/>
</dbReference>
<dbReference type="GO" id="GO:0043590">
    <property type="term" value="C:bacterial nucleoid"/>
    <property type="evidence" value="ECO:0007669"/>
    <property type="project" value="TreeGrafter"/>
</dbReference>
<evidence type="ECO:0000256" key="8">
    <source>
        <dbReference type="ARBA" id="ARBA00022806"/>
    </source>
</evidence>
<keyword evidence="9" id="KW-0862">Zinc</keyword>
<sequence length="616" mass="69452">MSFDHLCENPSPREILKQVFGFDDFRGLQEEAISTLMQGEDVLVLMPTGGGKSLCYQVAALCRDGMGLVISPLIALMEDQVTGLKQAGVRAAALHSELDYNERIDLWNQLKRNEIDLLYLSPEGLLTPSTLEFLKHRSISLIAIDEAHCVSAWGHDFRPEYRELSLLKDQFPSTPRIALTATADERTRNDILSVLKMERARILTASFHRKNLFIQAQPKYSETRQLLATLETKFKEGSAIIYCGSRRRTERIATYLTDRGYTALPFHAGLSPLEKKALLLRFRSGESMIVVATIAFGMGIDRPDVRVVIHLDMPHSPESYYQQIGRAGRDGDPAYTLLLYGGEDIARARYWLDQSAAPESERHSMRSRLETMIALTETVNCRTQTLLACFGEELTHKCNHCDNCVNPIATFNGVEAAQKVLSAIYRTGERFGAVMIANVLRGRKTELVERHNLEALSVFGIGKDKSEQWWRMVIRQLIAKGAVKLGNDHGGLALNRDIARPLLRGEEELALKEDEGLSKTLGQAKKQAFQEDDLSDYETELFQALKSWRRGEAFEQEIPPYIIFHDTTLREIARHKPQKLDDLEGIKGVGKSKLERYGRAVIDVIKNPSIVNQLHS</sequence>
<dbReference type="SMART" id="SM00956">
    <property type="entry name" value="RQC"/>
    <property type="match status" value="1"/>
</dbReference>
<evidence type="ECO:0000256" key="11">
    <source>
        <dbReference type="ARBA" id="ARBA00023125"/>
    </source>
</evidence>
<dbReference type="InterPro" id="IPR032284">
    <property type="entry name" value="RecQ_Zn-bd"/>
</dbReference>
<keyword evidence="7 20" id="KW-0378">Hydrolase</keyword>
<dbReference type="GO" id="GO:0009432">
    <property type="term" value="P:SOS response"/>
    <property type="evidence" value="ECO:0007669"/>
    <property type="project" value="UniProtKB-UniRule"/>
</dbReference>
<keyword evidence="6" id="KW-0227">DNA damage</keyword>
<dbReference type="GO" id="GO:0006260">
    <property type="term" value="P:DNA replication"/>
    <property type="evidence" value="ECO:0007669"/>
    <property type="project" value="InterPro"/>
</dbReference>
<dbReference type="SUPFAM" id="SSF46785">
    <property type="entry name" value="Winged helix' DNA-binding domain"/>
    <property type="match status" value="1"/>
</dbReference>
<dbReference type="Proteomes" id="UP000463975">
    <property type="component" value="Chromosome"/>
</dbReference>
<keyword evidence="13" id="KW-0234">DNA repair</keyword>
<dbReference type="NCBIfam" id="TIGR00614">
    <property type="entry name" value="recQ_fam"/>
    <property type="match status" value="1"/>
</dbReference>
<comment type="catalytic activity">
    <reaction evidence="15">
        <text>Couples ATP hydrolysis with the unwinding of duplex DNA by translocating in the 3'-5' direction.</text>
        <dbReference type="EC" id="5.6.2.4"/>
    </reaction>
</comment>
<dbReference type="InterPro" id="IPR036390">
    <property type="entry name" value="WH_DNA-bd_sf"/>
</dbReference>
<dbReference type="SMART" id="SM00341">
    <property type="entry name" value="HRDC"/>
    <property type="match status" value="1"/>
</dbReference>
<evidence type="ECO:0000256" key="15">
    <source>
        <dbReference type="ARBA" id="ARBA00034617"/>
    </source>
</evidence>
<comment type="cofactor">
    <cofactor evidence="2">
        <name>Zn(2+)</name>
        <dbReference type="ChEBI" id="CHEBI:29105"/>
    </cofactor>
</comment>
<evidence type="ECO:0000256" key="2">
    <source>
        <dbReference type="ARBA" id="ARBA00001947"/>
    </source>
</evidence>
<dbReference type="RefSeq" id="WP_160618620.1">
    <property type="nucleotide sequence ID" value="NZ_CP047652.1"/>
</dbReference>
<dbReference type="GO" id="GO:0043138">
    <property type="term" value="F:3'-5' DNA helicase activity"/>
    <property type="evidence" value="ECO:0007669"/>
    <property type="project" value="UniProtKB-EC"/>
</dbReference>